<keyword evidence="3 5" id="KW-0808">Transferase</keyword>
<gene>
    <name evidence="5" type="ORF">HQM25_13475</name>
</gene>
<dbReference type="PANTHER" id="PTHR45947">
    <property type="entry name" value="SULFOQUINOVOSYL TRANSFERASE SQD2"/>
    <property type="match status" value="1"/>
</dbReference>
<feature type="domain" description="Glycosyltransferase subfamily 4-like N-terminal" evidence="4">
    <location>
        <begin position="20"/>
        <end position="204"/>
    </location>
</feature>
<dbReference type="InterPro" id="IPR028098">
    <property type="entry name" value="Glyco_trans_4-like_N"/>
</dbReference>
<evidence type="ECO:0000256" key="1">
    <source>
        <dbReference type="ARBA" id="ARBA00021292"/>
    </source>
</evidence>
<evidence type="ECO:0000256" key="3">
    <source>
        <dbReference type="ARBA" id="ARBA00022679"/>
    </source>
</evidence>
<dbReference type="AlphaFoldDB" id="A0A7D4UGX3"/>
<dbReference type="PANTHER" id="PTHR45947:SF3">
    <property type="entry name" value="SULFOQUINOVOSYL TRANSFERASE SQD2"/>
    <property type="match status" value="1"/>
</dbReference>
<dbReference type="Gene3D" id="3.40.50.2000">
    <property type="entry name" value="Glycogen Phosphorylase B"/>
    <property type="match status" value="2"/>
</dbReference>
<evidence type="ECO:0000259" key="4">
    <source>
        <dbReference type="Pfam" id="PF13579"/>
    </source>
</evidence>
<dbReference type="Pfam" id="PF13579">
    <property type="entry name" value="Glyco_trans_4_4"/>
    <property type="match status" value="1"/>
</dbReference>
<dbReference type="InterPro" id="IPR050194">
    <property type="entry name" value="Glycosyltransferase_grp1"/>
</dbReference>
<dbReference type="NCBIfam" id="NF007640">
    <property type="entry name" value="PRK10307.1"/>
    <property type="match status" value="1"/>
</dbReference>
<keyword evidence="2" id="KW-0328">Glycosyltransferase</keyword>
<dbReference type="Proteomes" id="UP000502498">
    <property type="component" value="Chromosome"/>
</dbReference>
<dbReference type="RefSeq" id="WP_172990704.1">
    <property type="nucleotide sequence ID" value="NZ_CP054038.1"/>
</dbReference>
<dbReference type="GO" id="GO:1901137">
    <property type="term" value="P:carbohydrate derivative biosynthetic process"/>
    <property type="evidence" value="ECO:0007669"/>
    <property type="project" value="UniProtKB-ARBA"/>
</dbReference>
<accession>A0A7D4UGX3</accession>
<dbReference type="GO" id="GO:0016758">
    <property type="term" value="F:hexosyltransferase activity"/>
    <property type="evidence" value="ECO:0007669"/>
    <property type="project" value="TreeGrafter"/>
</dbReference>
<proteinExistence type="predicted"/>
<organism evidence="5 6">
    <name type="scientific">Microbacterium hominis</name>
    <dbReference type="NCBI Taxonomy" id="162426"/>
    <lineage>
        <taxon>Bacteria</taxon>
        <taxon>Bacillati</taxon>
        <taxon>Actinomycetota</taxon>
        <taxon>Actinomycetes</taxon>
        <taxon>Micrococcales</taxon>
        <taxon>Microbacteriaceae</taxon>
        <taxon>Microbacterium</taxon>
    </lineage>
</organism>
<sequence length="431" mass="47081">MTPAKTRVLALGINYVPEQTGIAPYTASLMRGLVAHGCDVRVLTAHPHYPAWDIAPGYGSWTHDESLDGVKVRRLRHYVPRRPRGVWRMMSELSFGLRQALTRWGDPDAIISVSPALFATMVCRLRARITHPHTPFVVWVQDLYGMGLAESQLTSRRLTDVVLGVERWVLRSADRVVVIHDRFAERLEADFGIHPARIDVVRNWTHIDPPRNVDVAATRSALKWPPDETIVLHAGSMGAKQGLEHVVEAARLAAQRGDPVRFVLLGDGAVRQDLEERAAGLPTVTFMDLLDDDAFAAALASADILLVNHKAGVSEMSVPSKLTSYFTASRPVIAAADADSVTACEVRAAGDGVVVPAEDPWALLHAALEIAASPKRARRMGKAGLAYVHAVLDEDHAIESFLGVLRRLQKAPAKSPRTSAAPARMEIKVTP</sequence>
<protein>
    <recommendedName>
        <fullName evidence="1">D-inositol 3-phosphate glycosyltransferase</fullName>
    </recommendedName>
</protein>
<dbReference type="SUPFAM" id="SSF53756">
    <property type="entry name" value="UDP-Glycosyltransferase/glycogen phosphorylase"/>
    <property type="match status" value="1"/>
</dbReference>
<dbReference type="Pfam" id="PF13692">
    <property type="entry name" value="Glyco_trans_1_4"/>
    <property type="match status" value="1"/>
</dbReference>
<evidence type="ECO:0000313" key="5">
    <source>
        <dbReference type="EMBL" id="QKJ20269.1"/>
    </source>
</evidence>
<dbReference type="CDD" id="cd03794">
    <property type="entry name" value="GT4_WbuB-like"/>
    <property type="match status" value="1"/>
</dbReference>
<evidence type="ECO:0000313" key="6">
    <source>
        <dbReference type="Proteomes" id="UP000502498"/>
    </source>
</evidence>
<name>A0A7D4UGX3_9MICO</name>
<reference evidence="5 6" key="1">
    <citation type="submission" date="2020-05" db="EMBL/GenBank/DDBJ databases">
        <title>Strain PA2F3 complete genome.</title>
        <authorList>
            <person name="Kim Y.-S."/>
            <person name="Kim S.-J."/>
            <person name="Jung H.-k."/>
            <person name="Kim S.-E."/>
            <person name="Kim K.-H."/>
        </authorList>
    </citation>
    <scope>NUCLEOTIDE SEQUENCE [LARGE SCALE GENOMIC DNA]</scope>
    <source>
        <strain evidence="5 6">PA2F3</strain>
    </source>
</reference>
<dbReference type="EMBL" id="CP054038">
    <property type="protein sequence ID" value="QKJ20269.1"/>
    <property type="molecule type" value="Genomic_DNA"/>
</dbReference>
<evidence type="ECO:0000256" key="2">
    <source>
        <dbReference type="ARBA" id="ARBA00022676"/>
    </source>
</evidence>